<evidence type="ECO:0000256" key="5">
    <source>
        <dbReference type="ARBA" id="ARBA00022917"/>
    </source>
</evidence>
<dbReference type="InterPro" id="IPR002300">
    <property type="entry name" value="aa-tRNA-synth_Ia"/>
</dbReference>
<reference evidence="12" key="1">
    <citation type="submission" date="2017-09" db="EMBL/GenBank/DDBJ databases">
        <title>Depth-based differentiation of microbial function through sediment-hosted aquifers and enrichment of novel symbionts in the deep terrestrial subsurface.</title>
        <authorList>
            <person name="Probst A.J."/>
            <person name="Ladd B."/>
            <person name="Jarett J.K."/>
            <person name="Geller-Mcgrath D.E."/>
            <person name="Sieber C.M.K."/>
            <person name="Emerson J.B."/>
            <person name="Anantharaman K."/>
            <person name="Thomas B.C."/>
            <person name="Malmstrom R."/>
            <person name="Stieglmeier M."/>
            <person name="Klingl A."/>
            <person name="Woyke T."/>
            <person name="Ryan C.M."/>
            <person name="Banfield J.F."/>
        </authorList>
    </citation>
    <scope>NUCLEOTIDE SEQUENCE [LARGE SCALE GENOMIC DNA]</scope>
</reference>
<dbReference type="PANTHER" id="PTHR42780">
    <property type="entry name" value="SOLEUCYL-TRNA SYNTHETASE"/>
    <property type="match status" value="1"/>
</dbReference>
<dbReference type="SUPFAM" id="SSF52374">
    <property type="entry name" value="Nucleotidylyl transferase"/>
    <property type="match status" value="1"/>
</dbReference>
<evidence type="ECO:0000256" key="8">
    <source>
        <dbReference type="ARBA" id="ARBA00048359"/>
    </source>
</evidence>
<dbReference type="InterPro" id="IPR009080">
    <property type="entry name" value="tRNAsynth_Ia_anticodon-bd"/>
</dbReference>
<dbReference type="AlphaFoldDB" id="A0A2M8KV42"/>
<comment type="catalytic activity">
    <reaction evidence="8">
        <text>tRNA(Ile) + L-isoleucine + ATP = L-isoleucyl-tRNA(Ile) + AMP + diphosphate</text>
        <dbReference type="Rhea" id="RHEA:11060"/>
        <dbReference type="Rhea" id="RHEA-COMP:9666"/>
        <dbReference type="Rhea" id="RHEA-COMP:9695"/>
        <dbReference type="ChEBI" id="CHEBI:30616"/>
        <dbReference type="ChEBI" id="CHEBI:33019"/>
        <dbReference type="ChEBI" id="CHEBI:58045"/>
        <dbReference type="ChEBI" id="CHEBI:78442"/>
        <dbReference type="ChEBI" id="CHEBI:78528"/>
        <dbReference type="ChEBI" id="CHEBI:456215"/>
        <dbReference type="EC" id="6.1.1.5"/>
    </reaction>
</comment>
<dbReference type="InterPro" id="IPR023586">
    <property type="entry name" value="Ile-tRNA-ligase_type2"/>
</dbReference>
<keyword evidence="2 11" id="KW-0436">Ligase</keyword>
<evidence type="ECO:0000256" key="2">
    <source>
        <dbReference type="ARBA" id="ARBA00022598"/>
    </source>
</evidence>
<dbReference type="InterPro" id="IPR009008">
    <property type="entry name" value="Val/Leu/Ile-tRNA-synth_edit"/>
</dbReference>
<dbReference type="GO" id="GO:0005524">
    <property type="term" value="F:ATP binding"/>
    <property type="evidence" value="ECO:0007669"/>
    <property type="project" value="UniProtKB-KW"/>
</dbReference>
<dbReference type="GO" id="GO:0004822">
    <property type="term" value="F:isoleucine-tRNA ligase activity"/>
    <property type="evidence" value="ECO:0007669"/>
    <property type="project" value="UniProtKB-EC"/>
</dbReference>
<evidence type="ECO:0000259" key="10">
    <source>
        <dbReference type="Pfam" id="PF08264"/>
    </source>
</evidence>
<dbReference type="Pfam" id="PF00133">
    <property type="entry name" value="tRNA-synt_1"/>
    <property type="match status" value="1"/>
</dbReference>
<dbReference type="EMBL" id="PFEE01000032">
    <property type="protein sequence ID" value="PJE63760.1"/>
    <property type="molecule type" value="Genomic_DNA"/>
</dbReference>
<dbReference type="SUPFAM" id="SSF50677">
    <property type="entry name" value="ValRS/IleRS/LeuRS editing domain"/>
    <property type="match status" value="1"/>
</dbReference>
<proteinExistence type="predicted"/>
<organism evidence="11 12">
    <name type="scientific">Candidatus Roizmanbacteria bacterium CG10_big_fil_rev_8_21_14_0_10_45_7</name>
    <dbReference type="NCBI Taxonomy" id="1974854"/>
    <lineage>
        <taxon>Bacteria</taxon>
        <taxon>Candidatus Roizmaniibacteriota</taxon>
    </lineage>
</organism>
<dbReference type="InterPro" id="IPR002301">
    <property type="entry name" value="Ile-tRNA-ligase"/>
</dbReference>
<dbReference type="Pfam" id="PF08264">
    <property type="entry name" value="Anticodon_1"/>
    <property type="match status" value="1"/>
</dbReference>
<protein>
    <recommendedName>
        <fullName evidence="1">isoleucine--tRNA ligase</fullName>
        <ecNumber evidence="1">6.1.1.5</ecNumber>
    </recommendedName>
</protein>
<dbReference type="Gene3D" id="1.10.730.10">
    <property type="entry name" value="Isoleucyl-tRNA Synthetase, Domain 1"/>
    <property type="match status" value="1"/>
</dbReference>
<evidence type="ECO:0000256" key="7">
    <source>
        <dbReference type="ARBA" id="ARBA00025217"/>
    </source>
</evidence>
<dbReference type="SUPFAM" id="SSF47323">
    <property type="entry name" value="Anticodon-binding domain of a subclass of class I aminoacyl-tRNA synthetases"/>
    <property type="match status" value="1"/>
</dbReference>
<evidence type="ECO:0000256" key="3">
    <source>
        <dbReference type="ARBA" id="ARBA00022741"/>
    </source>
</evidence>
<evidence type="ECO:0000259" key="9">
    <source>
        <dbReference type="Pfam" id="PF00133"/>
    </source>
</evidence>
<dbReference type="Gene3D" id="3.40.50.620">
    <property type="entry name" value="HUPs"/>
    <property type="match status" value="2"/>
</dbReference>
<dbReference type="Proteomes" id="UP000231569">
    <property type="component" value="Unassembled WGS sequence"/>
</dbReference>
<dbReference type="GO" id="GO:0002161">
    <property type="term" value="F:aminoacyl-tRNA deacylase activity"/>
    <property type="evidence" value="ECO:0007669"/>
    <property type="project" value="InterPro"/>
</dbReference>
<evidence type="ECO:0000256" key="4">
    <source>
        <dbReference type="ARBA" id="ARBA00022840"/>
    </source>
</evidence>
<keyword evidence="6" id="KW-0030">Aminoacyl-tRNA synthetase</keyword>
<keyword evidence="4" id="KW-0067">ATP-binding</keyword>
<comment type="function">
    <text evidence="7">Catalyzes the attachment of isoleucine to tRNA(Ile). As IleRS can inadvertently accommodate and process structurally similar amino acids such as valine, to avoid such errors it has two additional distinct tRNA(Ile)-dependent editing activities. One activity is designated as 'pretransfer' editing and involves the hydrolysis of activated Val-AMP. The other activity is designated 'posttransfer' editing and involves deacylation of mischarged Val-tRNA(Ile).</text>
</comment>
<keyword evidence="5" id="KW-0648">Protein biosynthesis</keyword>
<evidence type="ECO:0000313" key="11">
    <source>
        <dbReference type="EMBL" id="PJE63760.1"/>
    </source>
</evidence>
<dbReference type="Pfam" id="PF19302">
    <property type="entry name" value="DUF5915"/>
    <property type="match status" value="1"/>
</dbReference>
<dbReference type="EC" id="6.1.1.5" evidence="1"/>
<dbReference type="GO" id="GO:0006428">
    <property type="term" value="P:isoleucyl-tRNA aminoacylation"/>
    <property type="evidence" value="ECO:0007669"/>
    <property type="project" value="InterPro"/>
</dbReference>
<gene>
    <name evidence="11" type="ORF">COU89_01555</name>
</gene>
<dbReference type="InterPro" id="IPR013155">
    <property type="entry name" value="M/V/L/I-tRNA-synth_anticd-bd"/>
</dbReference>
<feature type="domain" description="Aminoacyl-tRNA synthetase class Ia" evidence="9">
    <location>
        <begin position="18"/>
        <end position="664"/>
    </location>
</feature>
<dbReference type="PANTHER" id="PTHR42780:SF1">
    <property type="entry name" value="ISOLEUCINE--TRNA LIGASE, CYTOPLASMIC"/>
    <property type="match status" value="1"/>
</dbReference>
<dbReference type="Gene3D" id="3.90.740.10">
    <property type="entry name" value="Valyl/Leucyl/Isoleucyl-tRNA synthetase, editing domain"/>
    <property type="match status" value="1"/>
</dbReference>
<dbReference type="PRINTS" id="PR00984">
    <property type="entry name" value="TRNASYNTHILE"/>
</dbReference>
<feature type="domain" description="Methionyl/Valyl/Leucyl/Isoleucyl-tRNA synthetase anticodon-binding" evidence="10">
    <location>
        <begin position="716"/>
        <end position="861"/>
    </location>
</feature>
<evidence type="ECO:0000256" key="6">
    <source>
        <dbReference type="ARBA" id="ARBA00023146"/>
    </source>
</evidence>
<name>A0A2M8KV42_9BACT</name>
<dbReference type="InterPro" id="IPR014729">
    <property type="entry name" value="Rossmann-like_a/b/a_fold"/>
</dbReference>
<comment type="caution">
    <text evidence="11">The sequence shown here is derived from an EMBL/GenBank/DDBJ whole genome shotgun (WGS) entry which is preliminary data.</text>
</comment>
<sequence length="985" mass="114028">MSDHQLPAVPNFPELEQQWLNRWKKEGIFNAYLTKNSKAKKRFSFIDGPITANNPMGVHHGWGRTYKDLWQKFHNLLGHKLRFQNGFDCQGLWVEVEVEKELKIRNKKDIENLIPGDRFASIDRFVTLCKERVIKFSGVQTQQSQRLGYFMDWDHSYFTMDPENNYMIWQFLSVCHHKKWLYKGHESVPWCPRCETAISQHEMLTEDYKEIVHDSIYLELPLMGRKREYLLVWTTTPWTIPANIAVAVNEKLEYALVEGTTGDRYWVAKDSIASVFGNDTPKTIKTSFGTELVGLRYTGAFDQLEAVAKVALANPEKFHTVIATDELIMPISTTEGTGLVHTAVSAGTEDFKLGKKYGLPMIPIIADNADYLSHLGELSGKNAKKHPEIIFDYLKELETKGENWIFAIVPYKHRYPACWRCKTELVWKIADEWYIAMDRPDATDEKKRTFRQQMIDVAKSIIWMPSFGLERELDWLNNMHDWLISKKNRYWGLALPIYECAHCKTFEVVSSEHDLEKRAVSGFDRFKGHTPHKPWIDEVKIACSSCSCPLSRIDDVGNPWLDAGIVPYSTLSYRHDKKYWKNWFPADFITESFPGQFKNWFYAMIAMSTALERTAPFKRVLGYATLMDEKGKPMHKSSGNMIEFNEAANKIGVDVMRWIYVTQDPKKNALFGYHKAGETQRAFHLPLWNILKFYHTYTKLDHQAKLAQSAKLSLLDQWLLSYWAVTLEKVYRSLSQFKPDMASLALQDFVTTWSNWYIRLSRQRVWTNSDNQADKHALYTTLHSVLSDFCVALSPFLPFYSEELNSHISPTFKSVHLKSWPEMSKQWRNTQLNADMELVKTLAELGHSVRKEQGIKVRQVLSGITYALPGDHTFALPKNEDEYKRLLEAELNIKDITFQYDTAAAKASAQLDTTMTPELEQEGKLRDIIRQIQQKRKEMGCELTEWVAVTLPSGFKPNAKAIGHRVLAKNISFHDTDAVEVTRIT</sequence>
<evidence type="ECO:0000256" key="1">
    <source>
        <dbReference type="ARBA" id="ARBA00013165"/>
    </source>
</evidence>
<evidence type="ECO:0000313" key="12">
    <source>
        <dbReference type="Proteomes" id="UP000231569"/>
    </source>
</evidence>
<accession>A0A2M8KV42</accession>
<keyword evidence="3" id="KW-0547">Nucleotide-binding</keyword>